<sequence>MNYRVVLLFSILIIVIGVFGLLTNNKDDKKDLITNATNVISEKKVYVLLAKAKENLAIGALLNNKDYILSHQELPESSPLVKNNLSPLSSIEGFLLKNNLEKNAYITRTMIAEPESPDFIKFNLESGKMIYTFEIGKKNQYLLNLFHPGDHVSLQLRTVESSNSNQINNPDHISIKSNNSSSNNNQDYVLTKIIPDIQIVSIKKYSDEESSKINKNNKNNKNNMLGYIDVSIKVSDLETIFMTEKSGDLILVPMKGSSQENKLSTIMPKLKVIKELRG</sequence>
<accession>A0A2D3T3A6</accession>
<reference evidence="2" key="2">
    <citation type="submission" date="2017-11" db="EMBL/GenBank/DDBJ databases">
        <title>PacBio sequencing of new strain of the secondary endosymbiont Candidatus Hamiltonella defensa.</title>
        <authorList>
            <person name="Strand M.R."/>
            <person name="Oliver K."/>
        </authorList>
    </citation>
    <scope>NUCLEOTIDE SEQUENCE [LARGE SCALE GENOMIC DNA]</scope>
    <source>
        <strain evidence="2">A2C</strain>
    </source>
</reference>
<proteinExistence type="predicted"/>
<name>A0A2D3T3A6_9ENTR</name>
<evidence type="ECO:0008006" key="3">
    <source>
        <dbReference type="Google" id="ProtNLM"/>
    </source>
</evidence>
<evidence type="ECO:0000313" key="1">
    <source>
        <dbReference type="EMBL" id="ATW30194.1"/>
    </source>
</evidence>
<gene>
    <name evidence="1" type="ORF">BJP41_07550</name>
</gene>
<protein>
    <recommendedName>
        <fullName evidence="3">Tight adherance operon protein</fullName>
    </recommendedName>
</protein>
<dbReference type="EMBL" id="CP017606">
    <property type="protein sequence ID" value="ATW30194.1"/>
    <property type="molecule type" value="Genomic_DNA"/>
</dbReference>
<evidence type="ECO:0000313" key="2">
    <source>
        <dbReference type="Proteomes" id="UP000230008"/>
    </source>
</evidence>
<dbReference type="RefSeq" id="WP_234810953.1">
    <property type="nucleotide sequence ID" value="NZ_CAWNMT010000001.1"/>
</dbReference>
<dbReference type="Proteomes" id="UP000230008">
    <property type="component" value="Chromosome"/>
</dbReference>
<reference evidence="2" key="1">
    <citation type="submission" date="2016-10" db="EMBL/GenBank/DDBJ databases">
        <authorList>
            <person name="Chevignon G."/>
        </authorList>
    </citation>
    <scope>NUCLEOTIDE SEQUENCE [LARGE SCALE GENOMIC DNA]</scope>
    <source>
        <strain evidence="2">A2C</strain>
    </source>
</reference>
<dbReference type="AlphaFoldDB" id="A0A2D3T3A6"/>
<organism evidence="1 2">
    <name type="scientific">Candidatus Williamhamiltonella defendens</name>
    <dbReference type="NCBI Taxonomy" id="138072"/>
    <lineage>
        <taxon>Bacteria</taxon>
        <taxon>Pseudomonadati</taxon>
        <taxon>Pseudomonadota</taxon>
        <taxon>Gammaproteobacteria</taxon>
        <taxon>Enterobacterales</taxon>
        <taxon>Enterobacteriaceae</taxon>
        <taxon>aphid secondary symbionts</taxon>
        <taxon>Candidatus Williamhamiltonella</taxon>
    </lineage>
</organism>